<sequence>MTALPVTIDVTNFGADPDGTLDSAPAIRAAFAHASRADGATVVNFPHGRYALWPEHAEKRELYVSNTVGDDQSHRVKTIGVLIENATDLTVVGNESTLIFHGLQTTIAVIDSKRISVTGLVIDFAVPTVVDATVVETGLQEGRAYRILSIPASNPFQIHGNSLVWHGGTSPQTGEEYWSGRNGLEYTQVHDPRSQRTYRIPQNPLFEGVVRISGLGGHRVRIDYETDQPSDDTGLVYQMRNITRDHPGMLILESADVTLERMRVHFLHGFGIVAQLSRNITIDALSFQTPKGSGRSTAGFADFIQLSSVAGEVVVRNCVFDGPHDDPINIHGTYLRVVGLPSPHSLTLRYEHHETAGFPQFFPGDEVEIADSRTLLPVAEGMTVVAVDGPSGRDHQHDLRTLTIAFDRPLPEVANLGEEALSHLVAENVSYTPKVTISGNRFANIPTRGILVTTRRPVVIERNRFERISMASIYISADAQEWFESGPVRDVSIAGNEFVDPSSPVILIEPTNAILDPGQPVHGSIHITGNVFQANEATLVDARSVSELRFERNRIESGPPAGEPDTPTFRLRGVRSAMVANNSLPAGVLPTTETAG</sequence>
<protein>
    <submittedName>
        <fullName evidence="1">Right-handed parallel beta-helix repeat-containing protein</fullName>
    </submittedName>
</protein>
<reference evidence="1 2" key="1">
    <citation type="submission" date="2020-02" db="EMBL/GenBank/DDBJ databases">
        <title>Genome sequence of the type strain DSM 27180 of Arthrobacter silviterrae.</title>
        <authorList>
            <person name="Gao J."/>
            <person name="Sun J."/>
        </authorList>
    </citation>
    <scope>NUCLEOTIDE SEQUENCE [LARGE SCALE GENOMIC DNA]</scope>
    <source>
        <strain evidence="1 2">DSM 27180</strain>
    </source>
</reference>
<dbReference type="EMBL" id="JAAKZI010000010">
    <property type="protein sequence ID" value="NGN83397.1"/>
    <property type="molecule type" value="Genomic_DNA"/>
</dbReference>
<gene>
    <name evidence="1" type="ORF">G6N77_07980</name>
</gene>
<dbReference type="Gene3D" id="2.160.20.10">
    <property type="entry name" value="Single-stranded right-handed beta-helix, Pectin lyase-like"/>
    <property type="match status" value="2"/>
</dbReference>
<name>A0ABX0D919_9MICC</name>
<evidence type="ECO:0000313" key="2">
    <source>
        <dbReference type="Proteomes" id="UP000479226"/>
    </source>
</evidence>
<keyword evidence="2" id="KW-1185">Reference proteome</keyword>
<dbReference type="SUPFAM" id="SSF51126">
    <property type="entry name" value="Pectin lyase-like"/>
    <property type="match status" value="1"/>
</dbReference>
<proteinExistence type="predicted"/>
<evidence type="ECO:0000313" key="1">
    <source>
        <dbReference type="EMBL" id="NGN83397.1"/>
    </source>
</evidence>
<dbReference type="SMART" id="SM00710">
    <property type="entry name" value="PbH1"/>
    <property type="match status" value="5"/>
</dbReference>
<comment type="caution">
    <text evidence="1">The sequence shown here is derived from an EMBL/GenBank/DDBJ whole genome shotgun (WGS) entry which is preliminary data.</text>
</comment>
<dbReference type="InterPro" id="IPR006626">
    <property type="entry name" value="PbH1"/>
</dbReference>
<dbReference type="Proteomes" id="UP000479226">
    <property type="component" value="Unassembled WGS sequence"/>
</dbReference>
<dbReference type="InterPro" id="IPR011050">
    <property type="entry name" value="Pectin_lyase_fold/virulence"/>
</dbReference>
<accession>A0ABX0D919</accession>
<organism evidence="1 2">
    <name type="scientific">Arthrobacter silviterrae</name>
    <dbReference type="NCBI Taxonomy" id="2026658"/>
    <lineage>
        <taxon>Bacteria</taxon>
        <taxon>Bacillati</taxon>
        <taxon>Actinomycetota</taxon>
        <taxon>Actinomycetes</taxon>
        <taxon>Micrococcales</taxon>
        <taxon>Micrococcaceae</taxon>
        <taxon>Arthrobacter</taxon>
    </lineage>
</organism>
<dbReference type="InterPro" id="IPR012334">
    <property type="entry name" value="Pectin_lyas_fold"/>
</dbReference>
<dbReference type="RefSeq" id="WP_165181490.1">
    <property type="nucleotide sequence ID" value="NZ_JAAKZI010000010.1"/>
</dbReference>